<dbReference type="Gene3D" id="3.40.50.150">
    <property type="entry name" value="Vaccinia Virus protein VP39"/>
    <property type="match status" value="1"/>
</dbReference>
<dbReference type="InterPro" id="IPR036804">
    <property type="entry name" value="CheR_N_sf"/>
</dbReference>
<dbReference type="PANTHER" id="PTHR24422:SF21">
    <property type="entry name" value="CHEMOTAXIS PROTEIN METHYLTRANSFERASE 1"/>
    <property type="match status" value="1"/>
</dbReference>
<evidence type="ECO:0000256" key="1">
    <source>
        <dbReference type="ARBA" id="ARBA00001541"/>
    </source>
</evidence>
<gene>
    <name evidence="7" type="ORF">SOIL9_19450</name>
</gene>
<reference evidence="7 8" key="1">
    <citation type="submission" date="2019-05" db="EMBL/GenBank/DDBJ databases">
        <authorList>
            <consortium name="Science for Life Laboratories"/>
        </authorList>
    </citation>
    <scope>NUCLEOTIDE SEQUENCE [LARGE SCALE GENOMIC DNA]</scope>
    <source>
        <strain evidence="7">Soil9</strain>
    </source>
</reference>
<evidence type="ECO:0000259" key="6">
    <source>
        <dbReference type="PROSITE" id="PS50123"/>
    </source>
</evidence>
<feature type="domain" description="CheR-type methyltransferase" evidence="6">
    <location>
        <begin position="1"/>
        <end position="274"/>
    </location>
</feature>
<evidence type="ECO:0000313" key="8">
    <source>
        <dbReference type="Proteomes" id="UP000464178"/>
    </source>
</evidence>
<dbReference type="Pfam" id="PF01739">
    <property type="entry name" value="CheR"/>
    <property type="match status" value="1"/>
</dbReference>
<dbReference type="RefSeq" id="WP_162670140.1">
    <property type="nucleotide sequence ID" value="NZ_LR593886.1"/>
</dbReference>
<evidence type="ECO:0000256" key="3">
    <source>
        <dbReference type="ARBA" id="ARBA00022603"/>
    </source>
</evidence>
<dbReference type="KEGG" id="gms:SOIL9_19450"/>
<protein>
    <recommendedName>
        <fullName evidence="2">protein-glutamate O-methyltransferase</fullName>
        <ecNumber evidence="2">2.1.1.80</ecNumber>
    </recommendedName>
</protein>
<dbReference type="InterPro" id="IPR050903">
    <property type="entry name" value="Bact_Chemotaxis_MeTrfase"/>
</dbReference>
<dbReference type="PRINTS" id="PR00996">
    <property type="entry name" value="CHERMTFRASE"/>
</dbReference>
<dbReference type="CDD" id="cd02440">
    <property type="entry name" value="AdoMet_MTases"/>
    <property type="match status" value="1"/>
</dbReference>
<evidence type="ECO:0000256" key="5">
    <source>
        <dbReference type="ARBA" id="ARBA00022691"/>
    </source>
</evidence>
<dbReference type="PROSITE" id="PS50123">
    <property type="entry name" value="CHER"/>
    <property type="match status" value="1"/>
</dbReference>
<evidence type="ECO:0000256" key="2">
    <source>
        <dbReference type="ARBA" id="ARBA00012534"/>
    </source>
</evidence>
<proteinExistence type="predicted"/>
<dbReference type="SMART" id="SM00138">
    <property type="entry name" value="MeTrc"/>
    <property type="match status" value="1"/>
</dbReference>
<keyword evidence="3 7" id="KW-0489">Methyltransferase</keyword>
<dbReference type="InterPro" id="IPR022641">
    <property type="entry name" value="CheR_N"/>
</dbReference>
<dbReference type="Gene3D" id="1.10.155.10">
    <property type="entry name" value="Chemotaxis receptor methyltransferase CheR, N-terminal domain"/>
    <property type="match status" value="1"/>
</dbReference>
<dbReference type="SUPFAM" id="SSF47757">
    <property type="entry name" value="Chemotaxis receptor methyltransferase CheR, N-terminal domain"/>
    <property type="match status" value="1"/>
</dbReference>
<dbReference type="EC" id="2.1.1.80" evidence="2"/>
<name>A0A6P2D3P3_9BACT</name>
<dbReference type="InterPro" id="IPR029063">
    <property type="entry name" value="SAM-dependent_MTases_sf"/>
</dbReference>
<dbReference type="EMBL" id="LR593886">
    <property type="protein sequence ID" value="VTR95769.1"/>
    <property type="molecule type" value="Genomic_DNA"/>
</dbReference>
<dbReference type="GO" id="GO:0032259">
    <property type="term" value="P:methylation"/>
    <property type="evidence" value="ECO:0007669"/>
    <property type="project" value="UniProtKB-KW"/>
</dbReference>
<keyword evidence="4 7" id="KW-0808">Transferase</keyword>
<accession>A0A6P2D3P3</accession>
<dbReference type="InterPro" id="IPR000780">
    <property type="entry name" value="CheR_MeTrfase"/>
</dbReference>
<dbReference type="AlphaFoldDB" id="A0A6P2D3P3"/>
<organism evidence="7 8">
    <name type="scientific">Gemmata massiliana</name>
    <dbReference type="NCBI Taxonomy" id="1210884"/>
    <lineage>
        <taxon>Bacteria</taxon>
        <taxon>Pseudomonadati</taxon>
        <taxon>Planctomycetota</taxon>
        <taxon>Planctomycetia</taxon>
        <taxon>Gemmatales</taxon>
        <taxon>Gemmataceae</taxon>
        <taxon>Gemmata</taxon>
    </lineage>
</organism>
<dbReference type="Pfam" id="PF03705">
    <property type="entry name" value="CheR_N"/>
    <property type="match status" value="1"/>
</dbReference>
<comment type="catalytic activity">
    <reaction evidence="1">
        <text>L-glutamyl-[protein] + S-adenosyl-L-methionine = [protein]-L-glutamate 5-O-methyl ester + S-adenosyl-L-homocysteine</text>
        <dbReference type="Rhea" id="RHEA:24452"/>
        <dbReference type="Rhea" id="RHEA-COMP:10208"/>
        <dbReference type="Rhea" id="RHEA-COMP:10311"/>
        <dbReference type="ChEBI" id="CHEBI:29973"/>
        <dbReference type="ChEBI" id="CHEBI:57856"/>
        <dbReference type="ChEBI" id="CHEBI:59789"/>
        <dbReference type="ChEBI" id="CHEBI:82795"/>
        <dbReference type="EC" id="2.1.1.80"/>
    </reaction>
</comment>
<dbReference type="SUPFAM" id="SSF53335">
    <property type="entry name" value="S-adenosyl-L-methionine-dependent methyltransferases"/>
    <property type="match status" value="1"/>
</dbReference>
<dbReference type="Proteomes" id="UP000464178">
    <property type="component" value="Chromosome"/>
</dbReference>
<evidence type="ECO:0000256" key="4">
    <source>
        <dbReference type="ARBA" id="ARBA00022679"/>
    </source>
</evidence>
<dbReference type="GO" id="GO:0008983">
    <property type="term" value="F:protein-glutamate O-methyltransferase activity"/>
    <property type="evidence" value="ECO:0007669"/>
    <property type="project" value="UniProtKB-EC"/>
</dbReference>
<keyword evidence="8" id="KW-1185">Reference proteome</keyword>
<dbReference type="PANTHER" id="PTHR24422">
    <property type="entry name" value="CHEMOTAXIS PROTEIN METHYLTRANSFERASE"/>
    <property type="match status" value="1"/>
</dbReference>
<dbReference type="InterPro" id="IPR022642">
    <property type="entry name" value="CheR_C"/>
</dbReference>
<sequence>MTPEEFDHVCKFVRDRSSIVLEPGKEYLVETRLTPVAREFQLKSVSAVIAQLRGSHVDLQTRVVEAMVTTETLFFRDREPFESIRTTVLPDLIRRRANERQLNVWSAACSTGQEPYSFVMLIRQHFPELADWKISVLATDLSEEVLAKARAGRYNQVEINRGLPAPLLVRYFKQIGTVWQLTDDVRQAVEFRAMNLTKPWPMLPRMDLVFLRNVMIYFDVDTKKAILQRMARVLRPDGYLLLGGAETTLNLDTSFQRVESIKGGFHQFAKQVSR</sequence>
<evidence type="ECO:0000313" key="7">
    <source>
        <dbReference type="EMBL" id="VTR95769.1"/>
    </source>
</evidence>
<keyword evidence="5" id="KW-0949">S-adenosyl-L-methionine</keyword>